<dbReference type="SMART" id="SM00343">
    <property type="entry name" value="ZnF_C2HC"/>
    <property type="match status" value="1"/>
</dbReference>
<proteinExistence type="predicted"/>
<protein>
    <recommendedName>
        <fullName evidence="2">CCHC-type domain-containing protein</fullName>
    </recommendedName>
</protein>
<organism evidence="3 4">
    <name type="scientific">Panicum virgatum</name>
    <name type="common">Blackwell switchgrass</name>
    <dbReference type="NCBI Taxonomy" id="38727"/>
    <lineage>
        <taxon>Eukaryota</taxon>
        <taxon>Viridiplantae</taxon>
        <taxon>Streptophyta</taxon>
        <taxon>Embryophyta</taxon>
        <taxon>Tracheophyta</taxon>
        <taxon>Spermatophyta</taxon>
        <taxon>Magnoliopsida</taxon>
        <taxon>Liliopsida</taxon>
        <taxon>Poales</taxon>
        <taxon>Poaceae</taxon>
        <taxon>PACMAD clade</taxon>
        <taxon>Panicoideae</taxon>
        <taxon>Panicodae</taxon>
        <taxon>Paniceae</taxon>
        <taxon>Panicinae</taxon>
        <taxon>Panicum</taxon>
        <taxon>Panicum sect. Hiantes</taxon>
    </lineage>
</organism>
<dbReference type="InterPro" id="IPR001878">
    <property type="entry name" value="Znf_CCHC"/>
</dbReference>
<dbReference type="Proteomes" id="UP000823388">
    <property type="component" value="Chromosome 5K"/>
</dbReference>
<feature type="domain" description="CCHC-type" evidence="2">
    <location>
        <begin position="187"/>
        <end position="202"/>
    </location>
</feature>
<dbReference type="SUPFAM" id="SSF57756">
    <property type="entry name" value="Retrovirus zinc finger-like domains"/>
    <property type="match status" value="1"/>
</dbReference>
<sequence>MALLAVKPLDATDGYLRWKESVLLRLHTVGVAHVLSQDPPSGSGSDAAAASAEAAKTWARDDAMCRGHILATLSDRLLPDYVHHANGRALFQFDDGAPLLVQLAHVEALGVTGNPIRGDVDFVANLCHEKLPADLAVPISVGSLDGSVSMERVWKIARLKEVSRLRRVDELQAEATMAGDQEDSRECWNCGEPGHIARNCRD</sequence>
<keyword evidence="1" id="KW-0863">Zinc-finger</keyword>
<dbReference type="EMBL" id="CM029045">
    <property type="protein sequence ID" value="KAG2597646.1"/>
    <property type="molecule type" value="Genomic_DNA"/>
</dbReference>
<keyword evidence="1" id="KW-0479">Metal-binding</keyword>
<dbReference type="GO" id="GO:0003676">
    <property type="term" value="F:nucleic acid binding"/>
    <property type="evidence" value="ECO:0007669"/>
    <property type="project" value="InterPro"/>
</dbReference>
<dbReference type="PROSITE" id="PS50158">
    <property type="entry name" value="ZF_CCHC"/>
    <property type="match status" value="1"/>
</dbReference>
<evidence type="ECO:0000256" key="1">
    <source>
        <dbReference type="PROSITE-ProRule" id="PRU00047"/>
    </source>
</evidence>
<gene>
    <name evidence="3" type="ORF">PVAP13_5KG240507</name>
</gene>
<evidence type="ECO:0000313" key="3">
    <source>
        <dbReference type="EMBL" id="KAG2597646.1"/>
    </source>
</evidence>
<name>A0A8T0SMI7_PANVG</name>
<dbReference type="AlphaFoldDB" id="A0A8T0SMI7"/>
<keyword evidence="4" id="KW-1185">Reference proteome</keyword>
<dbReference type="Gene3D" id="4.10.60.10">
    <property type="entry name" value="Zinc finger, CCHC-type"/>
    <property type="match status" value="1"/>
</dbReference>
<evidence type="ECO:0000313" key="4">
    <source>
        <dbReference type="Proteomes" id="UP000823388"/>
    </source>
</evidence>
<dbReference type="Pfam" id="PF00098">
    <property type="entry name" value="zf-CCHC"/>
    <property type="match status" value="1"/>
</dbReference>
<dbReference type="InterPro" id="IPR036875">
    <property type="entry name" value="Znf_CCHC_sf"/>
</dbReference>
<accession>A0A8T0SMI7</accession>
<evidence type="ECO:0000259" key="2">
    <source>
        <dbReference type="PROSITE" id="PS50158"/>
    </source>
</evidence>
<comment type="caution">
    <text evidence="3">The sequence shown here is derived from an EMBL/GenBank/DDBJ whole genome shotgun (WGS) entry which is preliminary data.</text>
</comment>
<keyword evidence="1" id="KW-0862">Zinc</keyword>
<reference evidence="3" key="1">
    <citation type="submission" date="2020-05" db="EMBL/GenBank/DDBJ databases">
        <title>WGS assembly of Panicum virgatum.</title>
        <authorList>
            <person name="Lovell J.T."/>
            <person name="Jenkins J."/>
            <person name="Shu S."/>
            <person name="Juenger T.E."/>
            <person name="Schmutz J."/>
        </authorList>
    </citation>
    <scope>NUCLEOTIDE SEQUENCE</scope>
    <source>
        <strain evidence="3">AP13</strain>
    </source>
</reference>
<dbReference type="GO" id="GO:0008270">
    <property type="term" value="F:zinc ion binding"/>
    <property type="evidence" value="ECO:0007669"/>
    <property type="project" value="UniProtKB-KW"/>
</dbReference>